<proteinExistence type="predicted"/>
<dbReference type="EMBL" id="CALNXI010000317">
    <property type="protein sequence ID" value="CAH3024735.1"/>
    <property type="molecule type" value="Genomic_DNA"/>
</dbReference>
<comment type="caution">
    <text evidence="1">The sequence shown here is derived from an EMBL/GenBank/DDBJ whole genome shotgun (WGS) entry which is preliminary data.</text>
</comment>
<gene>
    <name evidence="1" type="ORF">PEVE_00023834</name>
</gene>
<reference evidence="1 2" key="1">
    <citation type="submission" date="2022-05" db="EMBL/GenBank/DDBJ databases">
        <authorList>
            <consortium name="Genoscope - CEA"/>
            <person name="William W."/>
        </authorList>
    </citation>
    <scope>NUCLEOTIDE SEQUENCE [LARGE SCALE GENOMIC DNA]</scope>
</reference>
<dbReference type="Proteomes" id="UP001159427">
    <property type="component" value="Unassembled WGS sequence"/>
</dbReference>
<protein>
    <submittedName>
        <fullName evidence="1">Uncharacterized protein</fullName>
    </submittedName>
</protein>
<evidence type="ECO:0000313" key="1">
    <source>
        <dbReference type="EMBL" id="CAH3024735.1"/>
    </source>
</evidence>
<sequence>WPSLLYGTPQGLYTTGRKKKADVCVCRRVWKLISMLRITSCRVGSERGLTTTQILIIQDERYLSSTTISSYISSFSTQSS</sequence>
<accession>A0ABN8M6C3</accession>
<feature type="non-terminal residue" evidence="1">
    <location>
        <position position="80"/>
    </location>
</feature>
<feature type="non-terminal residue" evidence="1">
    <location>
        <position position="1"/>
    </location>
</feature>
<organism evidence="1 2">
    <name type="scientific">Porites evermanni</name>
    <dbReference type="NCBI Taxonomy" id="104178"/>
    <lineage>
        <taxon>Eukaryota</taxon>
        <taxon>Metazoa</taxon>
        <taxon>Cnidaria</taxon>
        <taxon>Anthozoa</taxon>
        <taxon>Hexacorallia</taxon>
        <taxon>Scleractinia</taxon>
        <taxon>Fungiina</taxon>
        <taxon>Poritidae</taxon>
        <taxon>Porites</taxon>
    </lineage>
</organism>
<keyword evidence="2" id="KW-1185">Reference proteome</keyword>
<evidence type="ECO:0000313" key="2">
    <source>
        <dbReference type="Proteomes" id="UP001159427"/>
    </source>
</evidence>
<name>A0ABN8M6C3_9CNID</name>